<dbReference type="InterPro" id="IPR002938">
    <property type="entry name" value="FAD-bd"/>
</dbReference>
<accession>A0ABS5KHC7</accession>
<reference evidence="2 3" key="1">
    <citation type="submission" date="2020-02" db="EMBL/GenBank/DDBJ databases">
        <title>Acidophilic actinobacteria isolated from forest soil.</title>
        <authorList>
            <person name="Golinska P."/>
        </authorList>
    </citation>
    <scope>NUCLEOTIDE SEQUENCE [LARGE SCALE GENOMIC DNA]</scope>
    <source>
        <strain evidence="2 3">NL8</strain>
    </source>
</reference>
<dbReference type="SUPFAM" id="SSF51905">
    <property type="entry name" value="FAD/NAD(P)-binding domain"/>
    <property type="match status" value="1"/>
</dbReference>
<dbReference type="Gene3D" id="3.50.50.60">
    <property type="entry name" value="FAD/NAD(P)-binding domain"/>
    <property type="match status" value="1"/>
</dbReference>
<protein>
    <submittedName>
        <fullName evidence="2">FAD-dependent monooxygenase</fullName>
    </submittedName>
</protein>
<evidence type="ECO:0000313" key="3">
    <source>
        <dbReference type="Proteomes" id="UP000730482"/>
    </source>
</evidence>
<name>A0ABS5KHC7_9ACTN</name>
<keyword evidence="2" id="KW-0560">Oxidoreductase</keyword>
<dbReference type="PANTHER" id="PTHR42685">
    <property type="entry name" value="GERANYLGERANYL DIPHOSPHATE REDUCTASE"/>
    <property type="match status" value="1"/>
</dbReference>
<comment type="caution">
    <text evidence="2">The sequence shown here is derived from an EMBL/GenBank/DDBJ whole genome shotgun (WGS) entry which is preliminary data.</text>
</comment>
<dbReference type="EMBL" id="JAAFYZ010000004">
    <property type="protein sequence ID" value="MBS2545654.1"/>
    <property type="molecule type" value="Genomic_DNA"/>
</dbReference>
<dbReference type="PANTHER" id="PTHR42685:SF22">
    <property type="entry name" value="CONDITIONED MEDIUM FACTOR RECEPTOR 1"/>
    <property type="match status" value="1"/>
</dbReference>
<dbReference type="InterPro" id="IPR036188">
    <property type="entry name" value="FAD/NAD-bd_sf"/>
</dbReference>
<evidence type="ECO:0000259" key="1">
    <source>
        <dbReference type="Pfam" id="PF01494"/>
    </source>
</evidence>
<proteinExistence type="predicted"/>
<dbReference type="GO" id="GO:0004497">
    <property type="term" value="F:monooxygenase activity"/>
    <property type="evidence" value="ECO:0007669"/>
    <property type="project" value="UniProtKB-KW"/>
</dbReference>
<keyword evidence="3" id="KW-1185">Reference proteome</keyword>
<gene>
    <name evidence="2" type="ORF">KGQ19_02105</name>
</gene>
<organism evidence="2 3">
    <name type="scientific">Catenulispora pinistramenti</name>
    <dbReference type="NCBI Taxonomy" id="2705254"/>
    <lineage>
        <taxon>Bacteria</taxon>
        <taxon>Bacillati</taxon>
        <taxon>Actinomycetota</taxon>
        <taxon>Actinomycetes</taxon>
        <taxon>Catenulisporales</taxon>
        <taxon>Catenulisporaceae</taxon>
        <taxon>Catenulispora</taxon>
    </lineage>
</organism>
<dbReference type="PRINTS" id="PR00420">
    <property type="entry name" value="RNGMNOXGNASE"/>
</dbReference>
<dbReference type="Pfam" id="PF01494">
    <property type="entry name" value="FAD_binding_3"/>
    <property type="match status" value="1"/>
</dbReference>
<sequence>MSTHDVIIVGARCAGAATALLLARQGVRVLLTDRAAFPSDTVSTHLLHPTGVARLRDWGLLDPLLASGCPAIDTISFRAAEDLVLRGAPYACDGVASSLAPRRTVLDALLVEAAVAAGAELREGASFQQLIWEDGRAVGAAFGGRGGFTERAALIIGADGRHSAVARQAGAKPIRDAGIFGCQFYGYWHGLPNVGTQIFVGGGQAVLAYPTHDGHHLVLVGWPHARFAEVKQDIDRHFLAAVAKSAPAVAEHLTDAARGGPIAGSGDLGNYVRESSGPGWALIGDAATAKDPVTAQGIGDAFAQAQSLADRLPAALAAGPRAVDAATAAHCTDRERDSSAAFETTLTFAKGGNSAALLPLLRAIAGRPDLISMFYGIYAGQVTMEEFVAAVG</sequence>
<dbReference type="InterPro" id="IPR050407">
    <property type="entry name" value="Geranylgeranyl_reductase"/>
</dbReference>
<dbReference type="RefSeq" id="WP_212007315.1">
    <property type="nucleotide sequence ID" value="NZ_JAAFYZ010000004.1"/>
</dbReference>
<feature type="domain" description="FAD-binding" evidence="1">
    <location>
        <begin position="5"/>
        <end position="326"/>
    </location>
</feature>
<dbReference type="Proteomes" id="UP000730482">
    <property type="component" value="Unassembled WGS sequence"/>
</dbReference>
<evidence type="ECO:0000313" key="2">
    <source>
        <dbReference type="EMBL" id="MBS2545654.1"/>
    </source>
</evidence>
<keyword evidence="2" id="KW-0503">Monooxygenase</keyword>